<dbReference type="AlphaFoldDB" id="A0A1G7J674"/>
<keyword evidence="2" id="KW-1185">Reference proteome</keyword>
<dbReference type="OrthoDB" id="6556108at2"/>
<organism evidence="1 2">
    <name type="scientific">Fontibacillus panacisegetis</name>
    <dbReference type="NCBI Taxonomy" id="670482"/>
    <lineage>
        <taxon>Bacteria</taxon>
        <taxon>Bacillati</taxon>
        <taxon>Bacillota</taxon>
        <taxon>Bacilli</taxon>
        <taxon>Bacillales</taxon>
        <taxon>Paenibacillaceae</taxon>
        <taxon>Fontibacillus</taxon>
    </lineage>
</organism>
<proteinExistence type="predicted"/>
<gene>
    <name evidence="1" type="ORF">SAMN04488542_10735</name>
</gene>
<sequence>MNFIKNIFKSSRDKRRIAKYEARQSFWEKIGRVEDDVLAPIINPAFQGYPMWPDLRQAYKVIRTTNTIIIATDGLSDDFEDEETGNGHGIELYVESNAEELINMPMEQLNKTWLFQLLFQAACNAAQSGAYYNAVNTYGVVSSEFWDIDIDDRYMTENESVGVLIGIEHENRSSAMIFENDKIIMASVTAIKPEELNEIVANGRACRDQLAKLLQDQKRFNVIDLNREALKLV</sequence>
<protein>
    <submittedName>
        <fullName evidence="1">Suppressor of fused protein (SUFU)</fullName>
    </submittedName>
</protein>
<dbReference type="Proteomes" id="UP000198972">
    <property type="component" value="Unassembled WGS sequence"/>
</dbReference>
<accession>A0A1G7J674</accession>
<evidence type="ECO:0000313" key="2">
    <source>
        <dbReference type="Proteomes" id="UP000198972"/>
    </source>
</evidence>
<dbReference type="EMBL" id="FNBG01000007">
    <property type="protein sequence ID" value="SDF20430.1"/>
    <property type="molecule type" value="Genomic_DNA"/>
</dbReference>
<evidence type="ECO:0000313" key="1">
    <source>
        <dbReference type="EMBL" id="SDF20430.1"/>
    </source>
</evidence>
<name>A0A1G7J674_9BACL</name>
<dbReference type="RefSeq" id="WP_091228297.1">
    <property type="nucleotide sequence ID" value="NZ_FNBG01000007.1"/>
</dbReference>
<dbReference type="STRING" id="670482.SAMN04488542_10735"/>
<reference evidence="1 2" key="1">
    <citation type="submission" date="2016-10" db="EMBL/GenBank/DDBJ databases">
        <authorList>
            <person name="de Groot N.N."/>
        </authorList>
    </citation>
    <scope>NUCLEOTIDE SEQUENCE [LARGE SCALE GENOMIC DNA]</scope>
    <source>
        <strain evidence="1 2">DSM 28129</strain>
    </source>
</reference>